<dbReference type="OrthoDB" id="8588at2157"/>
<evidence type="ECO:0000256" key="7">
    <source>
        <dbReference type="ARBA" id="ARBA00023136"/>
    </source>
</evidence>
<keyword evidence="6 8" id="KW-1133">Transmembrane helix</keyword>
<evidence type="ECO:0000259" key="9">
    <source>
        <dbReference type="Pfam" id="PF00122"/>
    </source>
</evidence>
<feature type="transmembrane region" description="Helical" evidence="8">
    <location>
        <begin position="73"/>
        <end position="97"/>
    </location>
</feature>
<dbReference type="GO" id="GO:0005524">
    <property type="term" value="F:ATP binding"/>
    <property type="evidence" value="ECO:0007669"/>
    <property type="project" value="InterPro"/>
</dbReference>
<keyword evidence="4" id="KW-0479">Metal-binding</keyword>
<sequence length="617" mass="66145">MTISKFQKVTWFTRHYPVPVLSLIGLVVGIVLYVIHDDQYGKIAWMITLIGGGIPVIWQTIREILHKHFVSDIVAMLAIIVSVILNDAFPGVIIVLMQSGGKALEDYAYRRASSSLDNLLSRAPRVAHKKIDHTIKEIPVSEINTGDLLVIKPGDLIPVDGEITSKHARIDESSLTGEPLPKTKLNGDPVFSGTINIGDAFDIRATRKSEESQYSKIVELVKKAQQEKAPIQRLADKYAVWFTPLTLAISGIGWLVTNNFETILSVLVVATPCSLIFATPVAVISGINRAAKSGIIIKTGAAIEQAARTQVAVFDKTGTITHGTPVVEKIISFDGISSEDILLKTASLEQLSSHPIASMIVQKGKEKFQKLLEPESFREIAGAGVEGRIGSDYILVGAPSIFENTGIDILSNGVLTDTVKPEGRMVAFVAINGKLSGAIVFGDEIRPDAKSMIKKLESIGIKKTILLTGDATSNAKNISEQAGISHYEAELVPEEKVIAIKKLRQEFENVTMVGDGINDAPALAASTVGIAMGAKGTAISAEAADIVLLVDKVSKVVDVIEIGKRTISVAKQSIIVGLGCSFLFMGIAMFGHLPPAIGAMIQEALDVSVILNALRAR</sequence>
<comment type="similarity">
    <text evidence="2">Belongs to the cation transport ATPase (P-type) (TC 3.A.3) family. Type IB subfamily.</text>
</comment>
<dbReference type="GO" id="GO:0046872">
    <property type="term" value="F:metal ion binding"/>
    <property type="evidence" value="ECO:0007669"/>
    <property type="project" value="UniProtKB-KW"/>
</dbReference>
<dbReference type="SFLD" id="SFLDG00002">
    <property type="entry name" value="C1.7:_P-type_atpase_like"/>
    <property type="match status" value="1"/>
</dbReference>
<dbReference type="GO" id="GO:0015086">
    <property type="term" value="F:cadmium ion transmembrane transporter activity"/>
    <property type="evidence" value="ECO:0007669"/>
    <property type="project" value="TreeGrafter"/>
</dbReference>
<feature type="domain" description="P-type ATPase A" evidence="9">
    <location>
        <begin position="123"/>
        <end position="222"/>
    </location>
</feature>
<dbReference type="GO" id="GO:0016887">
    <property type="term" value="F:ATP hydrolysis activity"/>
    <property type="evidence" value="ECO:0007669"/>
    <property type="project" value="InterPro"/>
</dbReference>
<evidence type="ECO:0000256" key="8">
    <source>
        <dbReference type="SAM" id="Phobius"/>
    </source>
</evidence>
<dbReference type="InterPro" id="IPR036412">
    <property type="entry name" value="HAD-like_sf"/>
</dbReference>
<dbReference type="Gene3D" id="2.70.150.10">
    <property type="entry name" value="Calcium-transporting ATPase, cytoplasmic transduction domain A"/>
    <property type="match status" value="1"/>
</dbReference>
<proteinExistence type="inferred from homology"/>
<feature type="transmembrane region" description="Helical" evidence="8">
    <location>
        <begin position="43"/>
        <end position="61"/>
    </location>
</feature>
<dbReference type="InterPro" id="IPR018303">
    <property type="entry name" value="ATPase_P-typ_P_site"/>
</dbReference>
<dbReference type="Pfam" id="PF00122">
    <property type="entry name" value="E1-E2_ATPase"/>
    <property type="match status" value="1"/>
</dbReference>
<dbReference type="EMBL" id="FRFC01000004">
    <property type="protein sequence ID" value="SHO46528.1"/>
    <property type="molecule type" value="Genomic_DNA"/>
</dbReference>
<keyword evidence="7 8" id="KW-0472">Membrane</keyword>
<dbReference type="PROSITE" id="PS00154">
    <property type="entry name" value="ATPASE_E1_E2"/>
    <property type="match status" value="1"/>
</dbReference>
<feature type="transmembrane region" description="Helical" evidence="8">
    <location>
        <begin position="263"/>
        <end position="284"/>
    </location>
</feature>
<dbReference type="InterPro" id="IPR023214">
    <property type="entry name" value="HAD_sf"/>
</dbReference>
<dbReference type="SUPFAM" id="SSF56784">
    <property type="entry name" value="HAD-like"/>
    <property type="match status" value="1"/>
</dbReference>
<keyword evidence="3 8" id="KW-0812">Transmembrane</keyword>
<reference evidence="11" key="1">
    <citation type="submission" date="2016-12" db="EMBL/GenBank/DDBJ databases">
        <authorList>
            <person name="Herbold C."/>
        </authorList>
    </citation>
    <scope>NUCLEOTIDE SEQUENCE [LARGE SCALE GENOMIC DNA]</scope>
</reference>
<organism evidence="10 11">
    <name type="scientific">Nitrosotalea sinensis</name>
    <dbReference type="NCBI Taxonomy" id="1499975"/>
    <lineage>
        <taxon>Archaea</taxon>
        <taxon>Nitrososphaerota</taxon>
        <taxon>Nitrososphaeria</taxon>
        <taxon>Nitrosotaleales</taxon>
        <taxon>Nitrosotaleaceae</taxon>
        <taxon>Nitrosotalea</taxon>
    </lineage>
</organism>
<dbReference type="Gene3D" id="3.40.1110.10">
    <property type="entry name" value="Calcium-transporting ATPase, cytoplasmic domain N"/>
    <property type="match status" value="1"/>
</dbReference>
<dbReference type="RefSeq" id="WP_101010367.1">
    <property type="nucleotide sequence ID" value="NZ_FRFC01000004.1"/>
</dbReference>
<accession>A0A2H1EI12</accession>
<gene>
    <name evidence="10" type="ORF">NSIN_30157</name>
</gene>
<dbReference type="SUPFAM" id="SSF81665">
    <property type="entry name" value="Calcium ATPase, transmembrane domain M"/>
    <property type="match status" value="1"/>
</dbReference>
<dbReference type="InterPro" id="IPR051014">
    <property type="entry name" value="Cation_Transport_ATPase_IB"/>
</dbReference>
<comment type="subcellular location">
    <subcellularLocation>
        <location evidence="1">Membrane</location>
    </subcellularLocation>
</comment>
<dbReference type="SUPFAM" id="SSF81653">
    <property type="entry name" value="Calcium ATPase, transduction domain A"/>
    <property type="match status" value="1"/>
</dbReference>
<dbReference type="NCBIfam" id="TIGR01494">
    <property type="entry name" value="ATPase_P-type"/>
    <property type="match status" value="1"/>
</dbReference>
<feature type="transmembrane region" description="Helical" evidence="8">
    <location>
        <begin position="573"/>
        <end position="590"/>
    </location>
</feature>
<dbReference type="SFLD" id="SFLDF00027">
    <property type="entry name" value="p-type_atpase"/>
    <property type="match status" value="1"/>
</dbReference>
<dbReference type="InterPro" id="IPR023298">
    <property type="entry name" value="ATPase_P-typ_TM_dom_sf"/>
</dbReference>
<dbReference type="InterPro" id="IPR008250">
    <property type="entry name" value="ATPase_P-typ_transduc_dom_A_sf"/>
</dbReference>
<dbReference type="GO" id="GO:0019829">
    <property type="term" value="F:ATPase-coupled monoatomic cation transmembrane transporter activity"/>
    <property type="evidence" value="ECO:0007669"/>
    <property type="project" value="InterPro"/>
</dbReference>
<evidence type="ECO:0000256" key="3">
    <source>
        <dbReference type="ARBA" id="ARBA00022692"/>
    </source>
</evidence>
<name>A0A2H1EI12_9ARCH</name>
<dbReference type="PANTHER" id="PTHR48085">
    <property type="entry name" value="CADMIUM/ZINC-TRANSPORTING ATPASE HMA2-RELATED"/>
    <property type="match status" value="1"/>
</dbReference>
<evidence type="ECO:0000256" key="4">
    <source>
        <dbReference type="ARBA" id="ARBA00022723"/>
    </source>
</evidence>
<evidence type="ECO:0000256" key="6">
    <source>
        <dbReference type="ARBA" id="ARBA00022989"/>
    </source>
</evidence>
<evidence type="ECO:0000256" key="2">
    <source>
        <dbReference type="ARBA" id="ARBA00006024"/>
    </source>
</evidence>
<evidence type="ECO:0000256" key="1">
    <source>
        <dbReference type="ARBA" id="ARBA00004370"/>
    </source>
</evidence>
<dbReference type="InterPro" id="IPR059000">
    <property type="entry name" value="ATPase_P-type_domA"/>
</dbReference>
<dbReference type="AlphaFoldDB" id="A0A2H1EI12"/>
<evidence type="ECO:0000256" key="5">
    <source>
        <dbReference type="ARBA" id="ARBA00022967"/>
    </source>
</evidence>
<dbReference type="Gene3D" id="3.40.50.1000">
    <property type="entry name" value="HAD superfamily/HAD-like"/>
    <property type="match status" value="1"/>
</dbReference>
<dbReference type="PRINTS" id="PR00119">
    <property type="entry name" value="CATATPASE"/>
</dbReference>
<dbReference type="SFLD" id="SFLDS00003">
    <property type="entry name" value="Haloacid_Dehalogenase"/>
    <property type="match status" value="1"/>
</dbReference>
<dbReference type="InterPro" id="IPR027256">
    <property type="entry name" value="P-typ_ATPase_IB"/>
</dbReference>
<dbReference type="Pfam" id="PF00702">
    <property type="entry name" value="Hydrolase"/>
    <property type="match status" value="1"/>
</dbReference>
<keyword evidence="5" id="KW-1278">Translocase</keyword>
<dbReference type="NCBIfam" id="TIGR01525">
    <property type="entry name" value="ATPase-IB_hvy"/>
    <property type="match status" value="1"/>
</dbReference>
<evidence type="ECO:0000313" key="11">
    <source>
        <dbReference type="Proteomes" id="UP000232412"/>
    </source>
</evidence>
<protein>
    <submittedName>
        <fullName evidence="10">Cation transport ATPase</fullName>
    </submittedName>
</protein>
<feature type="transmembrane region" description="Helical" evidence="8">
    <location>
        <begin position="238"/>
        <end position="257"/>
    </location>
</feature>
<dbReference type="InterPro" id="IPR023299">
    <property type="entry name" value="ATPase_P-typ_cyto_dom_N"/>
</dbReference>
<dbReference type="InterPro" id="IPR001757">
    <property type="entry name" value="P_typ_ATPase"/>
</dbReference>
<dbReference type="GO" id="GO:0016020">
    <property type="term" value="C:membrane"/>
    <property type="evidence" value="ECO:0007669"/>
    <property type="project" value="UniProtKB-SubCell"/>
</dbReference>
<dbReference type="InterPro" id="IPR044492">
    <property type="entry name" value="P_typ_ATPase_HD_dom"/>
</dbReference>
<feature type="transmembrane region" description="Helical" evidence="8">
    <location>
        <begin position="16"/>
        <end position="36"/>
    </location>
</feature>
<dbReference type="PANTHER" id="PTHR48085:SF5">
    <property type="entry name" value="CADMIUM_ZINC-TRANSPORTING ATPASE HMA4-RELATED"/>
    <property type="match status" value="1"/>
</dbReference>
<dbReference type="Proteomes" id="UP000232412">
    <property type="component" value="Unassembled WGS sequence"/>
</dbReference>
<keyword evidence="11" id="KW-1185">Reference proteome</keyword>
<evidence type="ECO:0000313" key="10">
    <source>
        <dbReference type="EMBL" id="SHO46528.1"/>
    </source>
</evidence>